<sequence length="187" mass="21009">MVQTLSKPLTLDEFLDQTETKPASEYIDGQIIQKPMPQGEHSVIQGEMVTTANAALKPNKIARAFPELRCTFGGRSIVPDVSVFLWDRIPRKENGGVANRFMLAPDWATEILSPDQSQTKLIKKLLHCLENGTEMGWLIDPEEKTIFVFQSQQPPVAFDEPEQIILVPSFASELRLSVGELFGWLLE</sequence>
<dbReference type="SUPFAM" id="SSF52980">
    <property type="entry name" value="Restriction endonuclease-like"/>
    <property type="match status" value="1"/>
</dbReference>
<proteinExistence type="predicted"/>
<dbReference type="GO" id="GO:0004519">
    <property type="term" value="F:endonuclease activity"/>
    <property type="evidence" value="ECO:0007669"/>
    <property type="project" value="UniProtKB-KW"/>
</dbReference>
<dbReference type="RefSeq" id="WP_254013953.1">
    <property type="nucleotide sequence ID" value="NZ_JAMZMM010000296.1"/>
</dbReference>
<dbReference type="InterPro" id="IPR011335">
    <property type="entry name" value="Restrct_endonuc-II-like"/>
</dbReference>
<dbReference type="CDD" id="cd06260">
    <property type="entry name" value="DUF820-like"/>
    <property type="match status" value="1"/>
</dbReference>
<comment type="caution">
    <text evidence="2">The sequence shown here is derived from an EMBL/GenBank/DDBJ whole genome shotgun (WGS) entry which is preliminary data.</text>
</comment>
<dbReference type="EMBL" id="JAMZMM010000296">
    <property type="protein sequence ID" value="MCP2731209.1"/>
    <property type="molecule type" value="Genomic_DNA"/>
</dbReference>
<name>A0AAE3GVG9_9CYAN</name>
<reference evidence="2" key="1">
    <citation type="submission" date="2022-06" db="EMBL/GenBank/DDBJ databases">
        <title>New cyanobacteria of genus Symplocastrum in benthos of Lake Baikal.</title>
        <authorList>
            <person name="Sorokovikova E."/>
            <person name="Tikhonova I."/>
            <person name="Krasnopeev A."/>
            <person name="Evseev P."/>
            <person name="Gladkikh A."/>
            <person name="Belykh O."/>
        </authorList>
    </citation>
    <scope>NUCLEOTIDE SEQUENCE</scope>
    <source>
        <strain evidence="2">BBK-W-15</strain>
    </source>
</reference>
<gene>
    <name evidence="2" type="ORF">NJ959_22555</name>
</gene>
<keyword evidence="2" id="KW-0255">Endonuclease</keyword>
<dbReference type="Gene3D" id="3.90.1570.10">
    <property type="entry name" value="tt1808, chain A"/>
    <property type="match status" value="1"/>
</dbReference>
<dbReference type="Proteomes" id="UP001204953">
    <property type="component" value="Unassembled WGS sequence"/>
</dbReference>
<dbReference type="PANTHER" id="PTHR34107:SF8">
    <property type="entry name" value="UNIDENTIFIED OPEN READING FRAME"/>
    <property type="match status" value="1"/>
</dbReference>
<dbReference type="PANTHER" id="PTHR34107">
    <property type="entry name" value="SLL0198 PROTEIN-RELATED"/>
    <property type="match status" value="1"/>
</dbReference>
<keyword evidence="3" id="KW-1185">Reference proteome</keyword>
<keyword evidence="2" id="KW-0378">Hydrolase</keyword>
<accession>A0AAE3GVG9</accession>
<keyword evidence="2" id="KW-0540">Nuclease</keyword>
<dbReference type="InterPro" id="IPR008538">
    <property type="entry name" value="Uma2"/>
</dbReference>
<feature type="domain" description="Putative restriction endonuclease" evidence="1">
    <location>
        <begin position="12"/>
        <end position="178"/>
    </location>
</feature>
<dbReference type="AlphaFoldDB" id="A0AAE3GVG9"/>
<dbReference type="Pfam" id="PF05685">
    <property type="entry name" value="Uma2"/>
    <property type="match status" value="1"/>
</dbReference>
<protein>
    <submittedName>
        <fullName evidence="2">Uma2 family endonuclease</fullName>
    </submittedName>
</protein>
<organism evidence="2 3">
    <name type="scientific">Limnofasciculus baicalensis BBK-W-15</name>
    <dbReference type="NCBI Taxonomy" id="2699891"/>
    <lineage>
        <taxon>Bacteria</taxon>
        <taxon>Bacillati</taxon>
        <taxon>Cyanobacteriota</taxon>
        <taxon>Cyanophyceae</taxon>
        <taxon>Coleofasciculales</taxon>
        <taxon>Coleofasciculaceae</taxon>
        <taxon>Limnofasciculus</taxon>
        <taxon>Limnofasciculus baicalensis</taxon>
    </lineage>
</organism>
<dbReference type="InterPro" id="IPR012296">
    <property type="entry name" value="Nuclease_put_TT1808"/>
</dbReference>
<evidence type="ECO:0000313" key="2">
    <source>
        <dbReference type="EMBL" id="MCP2731209.1"/>
    </source>
</evidence>
<evidence type="ECO:0000259" key="1">
    <source>
        <dbReference type="Pfam" id="PF05685"/>
    </source>
</evidence>
<evidence type="ECO:0000313" key="3">
    <source>
        <dbReference type="Proteomes" id="UP001204953"/>
    </source>
</evidence>